<feature type="domain" description="IrrE N-terminal-like" evidence="1">
    <location>
        <begin position="191"/>
        <end position="275"/>
    </location>
</feature>
<dbReference type="AlphaFoldDB" id="A0A930UHM2"/>
<dbReference type="Pfam" id="PF06114">
    <property type="entry name" value="Peptidase_M78"/>
    <property type="match status" value="1"/>
</dbReference>
<dbReference type="SUPFAM" id="SSF47413">
    <property type="entry name" value="lambda repressor-like DNA-binding domains"/>
    <property type="match status" value="1"/>
</dbReference>
<organism evidence="2 3">
    <name type="scientific">Candidatus Amphirhobacter heronislandensis</name>
    <dbReference type="NCBI Taxonomy" id="1732024"/>
    <lineage>
        <taxon>Bacteria</taxon>
        <taxon>Pseudomonadati</taxon>
        <taxon>Pseudomonadota</taxon>
        <taxon>Gammaproteobacteria</taxon>
        <taxon>Candidatus Tethybacterales</taxon>
        <taxon>Candidatus Tethybacteraceae</taxon>
        <taxon>Candidatus Amphirhobacter</taxon>
    </lineage>
</organism>
<keyword evidence="3" id="KW-1185">Reference proteome</keyword>
<evidence type="ECO:0000313" key="3">
    <source>
        <dbReference type="Proteomes" id="UP000604381"/>
    </source>
</evidence>
<protein>
    <submittedName>
        <fullName evidence="2">ImmA/IrrE family metallo-endopeptidase</fullName>
    </submittedName>
</protein>
<comment type="caution">
    <text evidence="2">The sequence shown here is derived from an EMBL/GenBank/DDBJ whole genome shotgun (WGS) entry which is preliminary data.</text>
</comment>
<dbReference type="GO" id="GO:0003677">
    <property type="term" value="F:DNA binding"/>
    <property type="evidence" value="ECO:0007669"/>
    <property type="project" value="InterPro"/>
</dbReference>
<evidence type="ECO:0000259" key="1">
    <source>
        <dbReference type="Pfam" id="PF06114"/>
    </source>
</evidence>
<proteinExistence type="predicted"/>
<dbReference type="InterPro" id="IPR010359">
    <property type="entry name" value="IrrE_HExxH"/>
</dbReference>
<name>A0A930UHM2_9GAMM</name>
<dbReference type="InterPro" id="IPR010982">
    <property type="entry name" value="Lambda_DNA-bd_dom_sf"/>
</dbReference>
<dbReference type="EMBL" id="JADHEI010000053">
    <property type="protein sequence ID" value="MBF2735828.1"/>
    <property type="molecule type" value="Genomic_DNA"/>
</dbReference>
<dbReference type="PANTHER" id="PTHR43236">
    <property type="entry name" value="ANTITOXIN HIGA1"/>
    <property type="match status" value="1"/>
</dbReference>
<accession>A0A930UHM2</accession>
<reference evidence="2" key="1">
    <citation type="submission" date="2020-10" db="EMBL/GenBank/DDBJ databases">
        <title>An improved Amphimedon queenslandica hologenome assembly reveals how three proteobacterial symbionts can extend the metabolic phenotypic of their marine sponge host.</title>
        <authorList>
            <person name="Degnan B."/>
            <person name="Degnan S."/>
            <person name="Xiang X."/>
        </authorList>
    </citation>
    <scope>NUCLEOTIDE SEQUENCE</scope>
    <source>
        <strain evidence="2">AqS2</strain>
    </source>
</reference>
<dbReference type="Proteomes" id="UP000604381">
    <property type="component" value="Unassembled WGS sequence"/>
</dbReference>
<dbReference type="Gene3D" id="1.10.10.2910">
    <property type="match status" value="1"/>
</dbReference>
<dbReference type="PANTHER" id="PTHR43236:SF2">
    <property type="entry name" value="BLL0069 PROTEIN"/>
    <property type="match status" value="1"/>
</dbReference>
<evidence type="ECO:0000313" key="2">
    <source>
        <dbReference type="EMBL" id="MBF2735828.1"/>
    </source>
</evidence>
<sequence length="399" mass="45621">MHKTSINPKRLNWCLEYYRMGLEELAAKVKISPATLRRALDGKPALSYTQLHRLADMFAVGELFFSGEREVSPQRMLTPQFREIYANLPSGRRLEVARLVRRVGMHQAMHKGILEEIDLDVNWLDPRPFPSLEDRTDFAANGSKIRRWLGIRGSENFAELRQLVVEKNIMVFVSLSQGRWHVPQDEKGGQVRGFVLDYETLPAIFVTKLREEKEQAFTMMHELAHLIMHKGSKVDDAESISYLPAAKRGEEWEANMLASHILLPERELRGIDAYHLRISWGPVETKRKLRRVCEACCVSPAAVLARLCLAGKLPRENYESYLQWSKNPPEAANAKGMSRACKEKIHVLGSRYILTVLEGAAQKELTTYKAMVHLDTNGATFDELDRLDWIGMPGLPHHR</sequence>
<gene>
    <name evidence="2" type="ORF">ISN26_07150</name>
</gene>
<dbReference type="InterPro" id="IPR052345">
    <property type="entry name" value="Rad_response_metalloprotease"/>
</dbReference>